<keyword evidence="7" id="KW-0676">Redox-active center</keyword>
<evidence type="ECO:0000256" key="1">
    <source>
        <dbReference type="ARBA" id="ARBA00001974"/>
    </source>
</evidence>
<dbReference type="GO" id="GO:0016491">
    <property type="term" value="F:oxidoreductase activity"/>
    <property type="evidence" value="ECO:0007669"/>
    <property type="project" value="UniProtKB-KW"/>
</dbReference>
<evidence type="ECO:0000256" key="7">
    <source>
        <dbReference type="ARBA" id="ARBA00023284"/>
    </source>
</evidence>
<evidence type="ECO:0000256" key="3">
    <source>
        <dbReference type="ARBA" id="ARBA00022630"/>
    </source>
</evidence>
<dbReference type="InterPro" id="IPR036188">
    <property type="entry name" value="FAD/NAD-bd_sf"/>
</dbReference>
<dbReference type="Pfam" id="PF02852">
    <property type="entry name" value="Pyr_redox_dim"/>
    <property type="match status" value="1"/>
</dbReference>
<keyword evidence="4" id="KW-0274">FAD</keyword>
<keyword evidence="3" id="KW-0285">Flavoprotein</keyword>
<dbReference type="Gene3D" id="3.50.50.60">
    <property type="entry name" value="FAD/NAD(P)-binding domain"/>
    <property type="match status" value="2"/>
</dbReference>
<evidence type="ECO:0000256" key="2">
    <source>
        <dbReference type="ARBA" id="ARBA00009130"/>
    </source>
</evidence>
<keyword evidence="9" id="KW-1185">Reference proteome</keyword>
<organism evidence="8 9">
    <name type="scientific">Loigolactobacillus backii</name>
    <dbReference type="NCBI Taxonomy" id="375175"/>
    <lineage>
        <taxon>Bacteria</taxon>
        <taxon>Bacillati</taxon>
        <taxon>Bacillota</taxon>
        <taxon>Bacilli</taxon>
        <taxon>Lactobacillales</taxon>
        <taxon>Lactobacillaceae</taxon>
        <taxon>Loigolactobacillus</taxon>
    </lineage>
</organism>
<sequence length="449" mass="49665">MYMKVVIVGCTHAGTAAAKQILASSPNTEVTVYERHQDISFLSCGISLYLSGKVKSLEEMFYATPEDLEQLGAKVRTNCDVYAIDTKHKTLRVEELQTGIKYQDTYDKLVMATGSVPVVPPIEGVSLPGILMCKDYEDAKQIYQTAKSAKRIAIIGGGYVGVELVEAYSRTGHDVMLINGLHRPLSHYVDVPFAKEVEADMKQHGVQLYLNEVAHTFDSDDQHIYIKTNKAEREADLAVVCVGFRPQTDLLEGQVELTKDGAIHVNDYMQTSDPDIFAAGDSVAVHFNPTQTDAYTPLATNAVRQGALVGRNIFKPTLKYLGTQATSALHLYGKTVASTGLTLERAQKHGFTAAAVDLTDNYRPEFMESTTPVEMRLVYDQNDHRILGGQLVSKYDIAQSANLLSVCIQNKNTIEDLAFVDMLFSPYDDRPFNYLNLLGQAAMQQEEAR</sequence>
<keyword evidence="5" id="KW-0560">Oxidoreductase</keyword>
<comment type="similarity">
    <text evidence="2">Belongs to the class-III pyridine nucleotide-disulfide oxidoreductase family.</text>
</comment>
<dbReference type="STRING" id="375175.AYR53_04115"/>
<keyword evidence="6" id="KW-0558">Oxidation</keyword>
<dbReference type="SUPFAM" id="SSF51905">
    <property type="entry name" value="FAD/NAD(P)-binding domain"/>
    <property type="match status" value="1"/>
</dbReference>
<reference evidence="8 9" key="1">
    <citation type="submission" date="2016-03" db="EMBL/GenBank/DDBJ databases">
        <title>Pediococcus and Lactobacillus from brewery environment - whole genome sequencing and assembly.</title>
        <authorList>
            <person name="Behr J."/>
            <person name="Geissler A.J."/>
            <person name="Vogel R.F."/>
        </authorList>
    </citation>
    <scope>NUCLEOTIDE SEQUENCE [LARGE SCALE GENOMIC DNA]</scope>
    <source>
        <strain evidence="8 9">TMW 1.1989</strain>
    </source>
</reference>
<comment type="cofactor">
    <cofactor evidence="1">
        <name>FAD</name>
        <dbReference type="ChEBI" id="CHEBI:57692"/>
    </cofactor>
</comment>
<dbReference type="KEGG" id="lbt:AYR52_09570"/>
<name>A0A192H5L5_9LACO</name>
<evidence type="ECO:0000256" key="6">
    <source>
        <dbReference type="ARBA" id="ARBA00023097"/>
    </source>
</evidence>
<evidence type="ECO:0000313" key="8">
    <source>
        <dbReference type="EMBL" id="ANK63523.1"/>
    </source>
</evidence>
<dbReference type="Pfam" id="PF07992">
    <property type="entry name" value="Pyr_redox_2"/>
    <property type="match status" value="1"/>
</dbReference>
<dbReference type="InterPro" id="IPR016156">
    <property type="entry name" value="FAD/NAD-linked_Rdtase_dimer_sf"/>
</dbReference>
<protein>
    <submittedName>
        <fullName evidence="8">NADH oxidase</fullName>
    </submittedName>
</protein>
<dbReference type="AlphaFoldDB" id="A0A192H5L5"/>
<dbReference type="InterPro" id="IPR004099">
    <property type="entry name" value="Pyr_nucl-diS_OxRdtase_dimer"/>
</dbReference>
<dbReference type="Proteomes" id="UP000078582">
    <property type="component" value="Chromosome"/>
</dbReference>
<dbReference type="PANTHER" id="PTHR43429:SF1">
    <property type="entry name" value="NAD(P)H SULFUR OXIDOREDUCTASE (COA-DEPENDENT)"/>
    <property type="match status" value="1"/>
</dbReference>
<dbReference type="PRINTS" id="PR00368">
    <property type="entry name" value="FADPNR"/>
</dbReference>
<dbReference type="PANTHER" id="PTHR43429">
    <property type="entry name" value="PYRIDINE NUCLEOTIDE-DISULFIDE OXIDOREDUCTASE DOMAIN-CONTAINING"/>
    <property type="match status" value="1"/>
</dbReference>
<evidence type="ECO:0000256" key="4">
    <source>
        <dbReference type="ARBA" id="ARBA00022827"/>
    </source>
</evidence>
<dbReference type="Gene3D" id="3.30.390.30">
    <property type="match status" value="1"/>
</dbReference>
<dbReference type="InterPro" id="IPR023753">
    <property type="entry name" value="FAD/NAD-binding_dom"/>
</dbReference>
<evidence type="ECO:0000313" key="9">
    <source>
        <dbReference type="Proteomes" id="UP000078582"/>
    </source>
</evidence>
<accession>A0A192H5L5</accession>
<evidence type="ECO:0000256" key="5">
    <source>
        <dbReference type="ARBA" id="ARBA00023002"/>
    </source>
</evidence>
<dbReference type="InterPro" id="IPR050260">
    <property type="entry name" value="FAD-bd_OxRdtase"/>
</dbReference>
<dbReference type="EMBL" id="CP014873">
    <property type="protein sequence ID" value="ANK63523.1"/>
    <property type="molecule type" value="Genomic_DNA"/>
</dbReference>
<proteinExistence type="inferred from homology"/>
<dbReference type="PRINTS" id="PR00411">
    <property type="entry name" value="PNDRDTASEI"/>
</dbReference>
<dbReference type="SUPFAM" id="SSF55424">
    <property type="entry name" value="FAD/NAD-linked reductases, dimerisation (C-terminal) domain"/>
    <property type="match status" value="1"/>
</dbReference>
<gene>
    <name evidence="8" type="ORF">AYR53_04115</name>
</gene>